<dbReference type="PANTHER" id="PTHR34383:SF1">
    <property type="entry name" value="ADP-POLYPHOSPHATE PHOSPHOTRANSFERASE"/>
    <property type="match status" value="1"/>
</dbReference>
<comment type="caution">
    <text evidence="8">The sequence shown here is derived from an EMBL/GenBank/DDBJ whole genome shotgun (WGS) entry which is preliminary data.</text>
</comment>
<dbReference type="PIRSF" id="PIRSF028756">
    <property type="entry name" value="PPK2_prd"/>
    <property type="match status" value="1"/>
</dbReference>
<dbReference type="InterPro" id="IPR016898">
    <property type="entry name" value="Polyphosphate_phosphotransfera"/>
</dbReference>
<comment type="subunit">
    <text evidence="6">Homotetramer.</text>
</comment>
<protein>
    <recommendedName>
        <fullName evidence="6">ADP/GDP-polyphosphate phosphotransferase</fullName>
        <ecNumber evidence="6">2.7.4.-</ecNumber>
    </recommendedName>
    <alternativeName>
        <fullName evidence="6">Polyphosphate kinase PPK2</fullName>
    </alternativeName>
</protein>
<dbReference type="EC" id="2.7.4.-" evidence="6"/>
<dbReference type="Gene3D" id="3.40.50.300">
    <property type="entry name" value="P-loop containing nucleotide triphosphate hydrolases"/>
    <property type="match status" value="1"/>
</dbReference>
<dbReference type="EMBL" id="FBWH01000023">
    <property type="protein sequence ID" value="CUX31095.1"/>
    <property type="molecule type" value="Genomic_DNA"/>
</dbReference>
<reference evidence="8 9" key="1">
    <citation type="submission" date="2016-01" db="EMBL/GenBank/DDBJ databases">
        <authorList>
            <person name="Regsiter A."/>
            <person name="william w."/>
        </authorList>
    </citation>
    <scope>NUCLEOTIDE SEQUENCE [LARGE SCALE GENOMIC DNA]</scope>
    <source>
        <strain evidence="8 9">CFBP 6927</strain>
    </source>
</reference>
<name>A0ABP2BGJ9_9HYPH</name>
<evidence type="ECO:0000256" key="5">
    <source>
        <dbReference type="ARBA" id="ARBA00024500"/>
    </source>
</evidence>
<dbReference type="PANTHER" id="PTHR34383">
    <property type="entry name" value="POLYPHOSPHATE:AMP PHOSPHOTRANSFERASE-RELATED"/>
    <property type="match status" value="1"/>
</dbReference>
<evidence type="ECO:0000256" key="2">
    <source>
        <dbReference type="ARBA" id="ARBA00022679"/>
    </source>
</evidence>
<evidence type="ECO:0000313" key="8">
    <source>
        <dbReference type="EMBL" id="CUX31095.1"/>
    </source>
</evidence>
<dbReference type="Pfam" id="PF03976">
    <property type="entry name" value="PPK2"/>
    <property type="match status" value="1"/>
</dbReference>
<proteinExistence type="inferred from homology"/>
<feature type="domain" description="Polyphosphate kinase-2-related" evidence="7">
    <location>
        <begin position="48"/>
        <end position="274"/>
    </location>
</feature>
<keyword evidence="9" id="KW-1185">Reference proteome</keyword>
<dbReference type="NCBIfam" id="TIGR03707">
    <property type="entry name" value="PPK2_P_aer"/>
    <property type="match status" value="1"/>
</dbReference>
<comment type="similarity">
    <text evidence="1 6">Belongs to the polyphosphate kinase 2 (PPK2) family. Class I subfamily.</text>
</comment>
<dbReference type="RefSeq" id="WP_035219109.1">
    <property type="nucleotide sequence ID" value="NZ_LT009756.1"/>
</dbReference>
<comment type="function">
    <text evidence="6">Uses inorganic polyphosphate (polyP) as a donor to convert GDP to GTP or ADP to ATP.</text>
</comment>
<dbReference type="InterPro" id="IPR022488">
    <property type="entry name" value="PPK2-related"/>
</dbReference>
<dbReference type="InterPro" id="IPR022486">
    <property type="entry name" value="PPK2_PA0141"/>
</dbReference>
<organism evidence="8 9">
    <name type="scientific">Agrobacterium genomosp. 13 str. CFBP 6927</name>
    <dbReference type="NCBI Taxonomy" id="1183428"/>
    <lineage>
        <taxon>Bacteria</taxon>
        <taxon>Pseudomonadati</taxon>
        <taxon>Pseudomonadota</taxon>
        <taxon>Alphaproteobacteria</taxon>
        <taxon>Hyphomicrobiales</taxon>
        <taxon>Rhizobiaceae</taxon>
        <taxon>Rhizobium/Agrobacterium group</taxon>
        <taxon>Agrobacterium</taxon>
        <taxon>Agrobacterium tumefaciens complex</taxon>
    </lineage>
</organism>
<evidence type="ECO:0000259" key="7">
    <source>
        <dbReference type="Pfam" id="PF03976"/>
    </source>
</evidence>
<sequence length="293" mass="34112">MVEETKKRSVELTIGGKPRSFDIDDPVLPDWVEENKLSAGDYPYDKKMKREEYDAVLEALQVELVKVQFWLQATGKRVMAVFEGRDAAGKGGAIFATRAYLNPRYARIVALTKPTETERGQWYFQRYISHFPTAGEFVLFDRSWYNRAGVEPVMGFCTPEEHKRFLKETPRLEKMLVHEDVHLFKFWLDIGRETQIERFHDRRHSPLKCWKLSDMDIAALTKWDDYTDKRDEMLEKTHTDAAPWTVVRANDKRRARVNLIRHILNALDYDGKDKKAIGEIDGKILGSGPGFLK</sequence>
<dbReference type="Proteomes" id="UP000191812">
    <property type="component" value="Unassembled WGS sequence"/>
</dbReference>
<evidence type="ECO:0000256" key="1">
    <source>
        <dbReference type="ARBA" id="ARBA00009924"/>
    </source>
</evidence>
<dbReference type="InterPro" id="IPR027417">
    <property type="entry name" value="P-loop_NTPase"/>
</dbReference>
<evidence type="ECO:0000256" key="3">
    <source>
        <dbReference type="ARBA" id="ARBA00022777"/>
    </source>
</evidence>
<accession>A0ABP2BGJ9</accession>
<evidence type="ECO:0000313" key="9">
    <source>
        <dbReference type="Proteomes" id="UP000191812"/>
    </source>
</evidence>
<keyword evidence="4" id="KW-0066">ATP synthesis</keyword>
<evidence type="ECO:0000256" key="4">
    <source>
        <dbReference type="ARBA" id="ARBA00023310"/>
    </source>
</evidence>
<dbReference type="SUPFAM" id="SSF52540">
    <property type="entry name" value="P-loop containing nucleoside triphosphate hydrolases"/>
    <property type="match status" value="1"/>
</dbReference>
<keyword evidence="3 6" id="KW-0418">Kinase</keyword>
<evidence type="ECO:0000256" key="6">
    <source>
        <dbReference type="RuleBase" id="RU369062"/>
    </source>
</evidence>
<gene>
    <name evidence="8" type="ORF">AGR13a_Cc30085</name>
</gene>
<comment type="catalytic activity">
    <reaction evidence="5">
        <text>[phosphate](n) + ATP = [phosphate](n+1) + ADP</text>
        <dbReference type="Rhea" id="RHEA:19573"/>
        <dbReference type="Rhea" id="RHEA-COMP:9859"/>
        <dbReference type="Rhea" id="RHEA-COMP:14280"/>
        <dbReference type="ChEBI" id="CHEBI:16838"/>
        <dbReference type="ChEBI" id="CHEBI:30616"/>
        <dbReference type="ChEBI" id="CHEBI:456216"/>
    </reaction>
    <physiologicalReaction direction="right-to-left" evidence="5">
        <dbReference type="Rhea" id="RHEA:19575"/>
    </physiologicalReaction>
</comment>
<keyword evidence="2 6" id="KW-0808">Transferase</keyword>